<dbReference type="GO" id="GO:0000967">
    <property type="term" value="P:rRNA 5'-end processing"/>
    <property type="evidence" value="ECO:0007669"/>
    <property type="project" value="UniProtKB-UniRule"/>
</dbReference>
<name>A0AAW5QYR4_9HYPH</name>
<keyword evidence="2 5" id="KW-0690">Ribosome biogenesis</keyword>
<comment type="function">
    <text evidence="5">Could be a nuclease involved in processing of the 5'-end of pre-16S rRNA.</text>
</comment>
<dbReference type="EMBL" id="JALIDZ010000006">
    <property type="protein sequence ID" value="MCT8973191.1"/>
    <property type="molecule type" value="Genomic_DNA"/>
</dbReference>
<dbReference type="Proteomes" id="UP001320898">
    <property type="component" value="Unassembled WGS sequence"/>
</dbReference>
<evidence type="ECO:0000259" key="6">
    <source>
        <dbReference type="SMART" id="SM00732"/>
    </source>
</evidence>
<dbReference type="Gene3D" id="3.30.420.140">
    <property type="entry name" value="YqgF/RNase H-like domain"/>
    <property type="match status" value="1"/>
</dbReference>
<evidence type="ECO:0000256" key="5">
    <source>
        <dbReference type="HAMAP-Rule" id="MF_00651"/>
    </source>
</evidence>
<dbReference type="GO" id="GO:0016788">
    <property type="term" value="F:hydrolase activity, acting on ester bonds"/>
    <property type="evidence" value="ECO:0007669"/>
    <property type="project" value="UniProtKB-UniRule"/>
</dbReference>
<dbReference type="InterPro" id="IPR012337">
    <property type="entry name" value="RNaseH-like_sf"/>
</dbReference>
<dbReference type="SMART" id="SM00732">
    <property type="entry name" value="YqgFc"/>
    <property type="match status" value="1"/>
</dbReference>
<evidence type="ECO:0000313" key="7">
    <source>
        <dbReference type="EMBL" id="MCT8973191.1"/>
    </source>
</evidence>
<dbReference type="CDD" id="cd16964">
    <property type="entry name" value="YqgF"/>
    <property type="match status" value="1"/>
</dbReference>
<comment type="similarity">
    <text evidence="5">Belongs to the YqgF HJR family.</text>
</comment>
<keyword evidence="8" id="KW-1185">Reference proteome</keyword>
<dbReference type="EC" id="3.1.-.-" evidence="5"/>
<keyword evidence="4 5" id="KW-0378">Hydrolase</keyword>
<dbReference type="HAMAP" id="MF_00651">
    <property type="entry name" value="Nuclease_YqgF"/>
    <property type="match status" value="1"/>
</dbReference>
<keyword evidence="1 5" id="KW-0963">Cytoplasm</keyword>
<keyword evidence="3 5" id="KW-0540">Nuclease</keyword>
<evidence type="ECO:0000256" key="2">
    <source>
        <dbReference type="ARBA" id="ARBA00022517"/>
    </source>
</evidence>
<evidence type="ECO:0000256" key="1">
    <source>
        <dbReference type="ARBA" id="ARBA00022490"/>
    </source>
</evidence>
<dbReference type="InterPro" id="IPR005227">
    <property type="entry name" value="YqgF"/>
</dbReference>
<dbReference type="InterPro" id="IPR037027">
    <property type="entry name" value="YqgF/RNaseH-like_dom_sf"/>
</dbReference>
<evidence type="ECO:0000313" key="8">
    <source>
        <dbReference type="Proteomes" id="UP001320898"/>
    </source>
</evidence>
<dbReference type="InterPro" id="IPR006641">
    <property type="entry name" value="YqgF/RNaseH-like_dom"/>
</dbReference>
<proteinExistence type="inferred from homology"/>
<comment type="caution">
    <text evidence="7">The sequence shown here is derived from an EMBL/GenBank/DDBJ whole genome shotgun (WGS) entry which is preliminary data.</text>
</comment>
<dbReference type="AlphaFoldDB" id="A0AAW5QYR4"/>
<dbReference type="RefSeq" id="WP_261616770.1">
    <property type="nucleotide sequence ID" value="NZ_JALIDZ010000006.1"/>
</dbReference>
<organism evidence="7 8">
    <name type="scientific">Microbaculum marinisediminis</name>
    <dbReference type="NCBI Taxonomy" id="2931392"/>
    <lineage>
        <taxon>Bacteria</taxon>
        <taxon>Pseudomonadati</taxon>
        <taxon>Pseudomonadota</taxon>
        <taxon>Alphaproteobacteria</taxon>
        <taxon>Hyphomicrobiales</taxon>
        <taxon>Tepidamorphaceae</taxon>
        <taxon>Microbaculum</taxon>
    </lineage>
</organism>
<evidence type="ECO:0000256" key="3">
    <source>
        <dbReference type="ARBA" id="ARBA00022722"/>
    </source>
</evidence>
<sequence length="156" mass="16394">MTAPTENAEEFAATLPTQGALLGIDPGEKTIGIAICDAGWRIASPLLGLKKAKFKENGPAIGKLCTDNKVTGIVIGLPLNMDGTAGPKAQAARAFARNLAGVVELPILLWDERLSTVAVTRAMIEADTSRKKRAEIVDKVAAAYILQGALDRLTSL</sequence>
<dbReference type="NCBIfam" id="TIGR00250">
    <property type="entry name" value="RNAse_H_YqgF"/>
    <property type="match status" value="1"/>
</dbReference>
<reference evidence="7 8" key="1">
    <citation type="submission" date="2022-04" db="EMBL/GenBank/DDBJ databases">
        <authorList>
            <person name="Ye Y.-Q."/>
            <person name="Du Z.-J."/>
        </authorList>
    </citation>
    <scope>NUCLEOTIDE SEQUENCE [LARGE SCALE GENOMIC DNA]</scope>
    <source>
        <strain evidence="7 8">A6E488</strain>
    </source>
</reference>
<gene>
    <name evidence="7" type="primary">ruvX</name>
    <name evidence="7" type="ORF">MUB46_15110</name>
</gene>
<protein>
    <recommendedName>
        <fullName evidence="5">Putative pre-16S rRNA nuclease</fullName>
        <ecNumber evidence="5">3.1.-.-</ecNumber>
    </recommendedName>
</protein>
<dbReference type="GO" id="GO:0004518">
    <property type="term" value="F:nuclease activity"/>
    <property type="evidence" value="ECO:0007669"/>
    <property type="project" value="UniProtKB-KW"/>
</dbReference>
<dbReference type="SUPFAM" id="SSF53098">
    <property type="entry name" value="Ribonuclease H-like"/>
    <property type="match status" value="1"/>
</dbReference>
<feature type="domain" description="YqgF/RNase H-like" evidence="6">
    <location>
        <begin position="19"/>
        <end position="119"/>
    </location>
</feature>
<dbReference type="GO" id="GO:0005829">
    <property type="term" value="C:cytosol"/>
    <property type="evidence" value="ECO:0007669"/>
    <property type="project" value="TreeGrafter"/>
</dbReference>
<accession>A0AAW5QYR4</accession>
<dbReference type="PANTHER" id="PTHR33317">
    <property type="entry name" value="POLYNUCLEOTIDYL TRANSFERASE, RIBONUCLEASE H-LIKE SUPERFAMILY PROTEIN"/>
    <property type="match status" value="1"/>
</dbReference>
<dbReference type="PANTHER" id="PTHR33317:SF4">
    <property type="entry name" value="POLYNUCLEOTIDYL TRANSFERASE, RIBONUCLEASE H-LIKE SUPERFAMILY PROTEIN"/>
    <property type="match status" value="1"/>
</dbReference>
<dbReference type="Pfam" id="PF03652">
    <property type="entry name" value="RuvX"/>
    <property type="match status" value="1"/>
</dbReference>
<evidence type="ECO:0000256" key="4">
    <source>
        <dbReference type="ARBA" id="ARBA00022801"/>
    </source>
</evidence>
<comment type="subcellular location">
    <subcellularLocation>
        <location evidence="5">Cytoplasm</location>
    </subcellularLocation>
</comment>